<comment type="pathway">
    <text evidence="10">One-carbon metabolism; tetrahydrofolate interconversion.</text>
</comment>
<comment type="similarity">
    <text evidence="3 10">Belongs to the SHMT family.</text>
</comment>
<keyword evidence="13" id="KW-0489">Methyltransferase</keyword>
<dbReference type="InterPro" id="IPR015421">
    <property type="entry name" value="PyrdxlP-dep_Trfase_major"/>
</dbReference>
<dbReference type="InterPro" id="IPR001085">
    <property type="entry name" value="Ser_HO-MeTrfase"/>
</dbReference>
<dbReference type="InterPro" id="IPR015424">
    <property type="entry name" value="PyrdxlP-dep_Trfase"/>
</dbReference>
<dbReference type="GO" id="GO:0035999">
    <property type="term" value="P:tetrahydrofolate interconversion"/>
    <property type="evidence" value="ECO:0007669"/>
    <property type="project" value="UniProtKB-UniRule"/>
</dbReference>
<evidence type="ECO:0000256" key="2">
    <source>
        <dbReference type="ARBA" id="ARBA00004496"/>
    </source>
</evidence>
<dbReference type="UniPathway" id="UPA00193"/>
<dbReference type="NCBIfam" id="NF000586">
    <property type="entry name" value="PRK00011.1"/>
    <property type="match status" value="1"/>
</dbReference>
<proteinExistence type="inferred from homology"/>
<comment type="catalytic activity">
    <reaction evidence="10">
        <text>(6R)-5,10-methylene-5,6,7,8-tetrahydrofolate + glycine + H2O = (6S)-5,6,7,8-tetrahydrofolate + L-serine</text>
        <dbReference type="Rhea" id="RHEA:15481"/>
        <dbReference type="ChEBI" id="CHEBI:15377"/>
        <dbReference type="ChEBI" id="CHEBI:15636"/>
        <dbReference type="ChEBI" id="CHEBI:33384"/>
        <dbReference type="ChEBI" id="CHEBI:57305"/>
        <dbReference type="ChEBI" id="CHEBI:57453"/>
        <dbReference type="EC" id="2.1.2.1"/>
    </reaction>
</comment>
<dbReference type="EC" id="2.1.2.1" evidence="10"/>
<evidence type="ECO:0000256" key="6">
    <source>
        <dbReference type="ARBA" id="ARBA00022563"/>
    </source>
</evidence>
<dbReference type="PROSITE" id="PS00096">
    <property type="entry name" value="SHMT"/>
    <property type="match status" value="1"/>
</dbReference>
<dbReference type="HAMAP" id="MF_00051">
    <property type="entry name" value="SHMT"/>
    <property type="match status" value="1"/>
</dbReference>
<evidence type="ECO:0000256" key="10">
    <source>
        <dbReference type="HAMAP-Rule" id="MF_00051"/>
    </source>
</evidence>
<gene>
    <name evidence="10" type="primary">glyA</name>
    <name evidence="13" type="ORF">EEJ31_05530</name>
</gene>
<dbReference type="FunFam" id="3.40.640.10:FF:000001">
    <property type="entry name" value="Serine hydroxymethyltransferase"/>
    <property type="match status" value="1"/>
</dbReference>
<dbReference type="GO" id="GO:0008168">
    <property type="term" value="F:methyltransferase activity"/>
    <property type="evidence" value="ECO:0007669"/>
    <property type="project" value="UniProtKB-KW"/>
</dbReference>
<dbReference type="GO" id="GO:0042803">
    <property type="term" value="F:protein homodimerization activity"/>
    <property type="evidence" value="ECO:0007669"/>
    <property type="project" value="UniProtKB-ARBA"/>
</dbReference>
<evidence type="ECO:0000256" key="5">
    <source>
        <dbReference type="ARBA" id="ARBA00022490"/>
    </source>
</evidence>
<feature type="binding site" evidence="10">
    <location>
        <begin position="136"/>
        <end position="138"/>
    </location>
    <ligand>
        <name>(6S)-5,6,7,8-tetrahydrofolate</name>
        <dbReference type="ChEBI" id="CHEBI:57453"/>
    </ligand>
</feature>
<dbReference type="CDD" id="cd00378">
    <property type="entry name" value="SHMT"/>
    <property type="match status" value="1"/>
</dbReference>
<feature type="modified residue" description="N6-(pyridoxal phosphate)lysine" evidence="10 11">
    <location>
        <position position="241"/>
    </location>
</feature>
<evidence type="ECO:0000256" key="3">
    <source>
        <dbReference type="ARBA" id="ARBA00006376"/>
    </source>
</evidence>
<dbReference type="AlphaFoldDB" id="A0A3M8LER6"/>
<comment type="subcellular location">
    <subcellularLocation>
        <location evidence="2 10">Cytoplasm</location>
    </subcellularLocation>
</comment>
<dbReference type="GO" id="GO:0030170">
    <property type="term" value="F:pyridoxal phosphate binding"/>
    <property type="evidence" value="ECO:0007669"/>
    <property type="project" value="UniProtKB-UniRule"/>
</dbReference>
<dbReference type="GO" id="GO:0004372">
    <property type="term" value="F:glycine hydroxymethyltransferase activity"/>
    <property type="evidence" value="ECO:0007669"/>
    <property type="project" value="UniProtKB-UniRule"/>
</dbReference>
<dbReference type="InterPro" id="IPR049943">
    <property type="entry name" value="Ser_HO-MeTrfase-like"/>
</dbReference>
<keyword evidence="5 10" id="KW-0963">Cytoplasm</keyword>
<feature type="site" description="Plays an important role in substrate specificity" evidence="10">
    <location>
        <position position="240"/>
    </location>
</feature>
<evidence type="ECO:0000259" key="12">
    <source>
        <dbReference type="Pfam" id="PF00464"/>
    </source>
</evidence>
<keyword evidence="7 10" id="KW-0808">Transferase</keyword>
<evidence type="ECO:0000256" key="7">
    <source>
        <dbReference type="ARBA" id="ARBA00022679"/>
    </source>
</evidence>
<comment type="caution">
    <text evidence="10">Lacks conserved residue(s) required for the propagation of feature annotation.</text>
</comment>
<comment type="subunit">
    <text evidence="4 10">Homodimer.</text>
</comment>
<dbReference type="Pfam" id="PF00464">
    <property type="entry name" value="SHMT"/>
    <property type="match status" value="1"/>
</dbReference>
<dbReference type="PANTHER" id="PTHR11680:SF35">
    <property type="entry name" value="SERINE HYDROXYMETHYLTRANSFERASE 1"/>
    <property type="match status" value="1"/>
</dbReference>
<dbReference type="GO" id="GO:0032259">
    <property type="term" value="P:methylation"/>
    <property type="evidence" value="ECO:0007669"/>
    <property type="project" value="UniProtKB-KW"/>
</dbReference>
<name>A0A3M8LER6_9MICO</name>
<evidence type="ECO:0000256" key="1">
    <source>
        <dbReference type="ARBA" id="ARBA00001933"/>
    </source>
</evidence>
<dbReference type="PIRSF" id="PIRSF000412">
    <property type="entry name" value="SHMT"/>
    <property type="match status" value="1"/>
</dbReference>
<evidence type="ECO:0000256" key="9">
    <source>
        <dbReference type="ARBA" id="ARBA00054606"/>
    </source>
</evidence>
<evidence type="ECO:0000256" key="8">
    <source>
        <dbReference type="ARBA" id="ARBA00022898"/>
    </source>
</evidence>
<comment type="pathway">
    <text evidence="10">Amino-acid biosynthesis; glycine biosynthesis; glycine from L-serine: step 1/1.</text>
</comment>
<dbReference type="OrthoDB" id="9803846at2"/>
<dbReference type="UniPathway" id="UPA00288">
    <property type="reaction ID" value="UER01023"/>
</dbReference>
<keyword evidence="10" id="KW-0028">Amino-acid biosynthesis</keyword>
<dbReference type="Proteomes" id="UP000279859">
    <property type="component" value="Unassembled WGS sequence"/>
</dbReference>
<evidence type="ECO:0000313" key="13">
    <source>
        <dbReference type="EMBL" id="RNE64027.1"/>
    </source>
</evidence>
<dbReference type="EMBL" id="RDSR01000006">
    <property type="protein sequence ID" value="RNE64027.1"/>
    <property type="molecule type" value="Genomic_DNA"/>
</dbReference>
<keyword evidence="14" id="KW-1185">Reference proteome</keyword>
<dbReference type="GO" id="GO:0005829">
    <property type="term" value="C:cytosol"/>
    <property type="evidence" value="ECO:0007669"/>
    <property type="project" value="TreeGrafter"/>
</dbReference>
<dbReference type="PANTHER" id="PTHR11680">
    <property type="entry name" value="SERINE HYDROXYMETHYLTRANSFERASE"/>
    <property type="match status" value="1"/>
</dbReference>
<dbReference type="Gene3D" id="3.40.640.10">
    <property type="entry name" value="Type I PLP-dependent aspartate aminotransferase-like (Major domain)"/>
    <property type="match status" value="1"/>
</dbReference>
<protein>
    <recommendedName>
        <fullName evidence="10">Serine hydroxymethyltransferase</fullName>
        <shortName evidence="10">SHMT</shortName>
        <shortName evidence="10">Serine methylase</shortName>
        <ecNumber evidence="10">2.1.2.1</ecNumber>
    </recommendedName>
</protein>
<dbReference type="GO" id="GO:0019264">
    <property type="term" value="P:glycine biosynthetic process from serine"/>
    <property type="evidence" value="ECO:0007669"/>
    <property type="project" value="UniProtKB-UniRule"/>
</dbReference>
<reference evidence="13 14" key="1">
    <citation type="submission" date="2018-11" db="EMBL/GenBank/DDBJ databases">
        <title>Cryobacterium sp. nov., isolated from rhizosphere soil of lettuce.</title>
        <authorList>
            <person name="Wang Y."/>
        </authorList>
    </citation>
    <scope>NUCLEOTIDE SEQUENCE [LARGE SCALE GENOMIC DNA]</scope>
    <source>
        <strain evidence="13 14">NEAU-85</strain>
    </source>
</reference>
<keyword evidence="8 10" id="KW-0663">Pyridoxal phosphate</keyword>
<dbReference type="InterPro" id="IPR015422">
    <property type="entry name" value="PyrdxlP-dep_Trfase_small"/>
</dbReference>
<evidence type="ECO:0000256" key="11">
    <source>
        <dbReference type="PIRSR" id="PIRSR000412-50"/>
    </source>
</evidence>
<feature type="domain" description="Serine hydroxymethyltransferase-like" evidence="12">
    <location>
        <begin position="19"/>
        <end position="401"/>
    </location>
</feature>
<comment type="function">
    <text evidence="9">Catalyzes the reversible interconversion of serine and glycine with tetrahydrofolate (THF) serving as the one-carbon carrier. This reaction serves as the major source of one-carbon groups required for the biosynthesis of purines, thymidylate, methionine, and other important biomolecules. Also exhibits THF-independent aldolase activity toward beta-hydroxyamino acids, producing glycine and aldehydes, via a retro-aldol mechanism. Thus, is able to catalyze the cleavage of L-allo-threonine.</text>
</comment>
<dbReference type="InterPro" id="IPR019798">
    <property type="entry name" value="Ser_HO-MeTrfase_PLP_BS"/>
</dbReference>
<organism evidence="13 14">
    <name type="scientific">Cryobacterium tepidiphilum</name>
    <dbReference type="NCBI Taxonomy" id="2486026"/>
    <lineage>
        <taxon>Bacteria</taxon>
        <taxon>Bacillati</taxon>
        <taxon>Actinomycetota</taxon>
        <taxon>Actinomycetes</taxon>
        <taxon>Micrococcales</taxon>
        <taxon>Microbacteriaceae</taxon>
        <taxon>Cryobacterium</taxon>
    </lineage>
</organism>
<keyword evidence="6 10" id="KW-0554">One-carbon metabolism</keyword>
<dbReference type="Gene3D" id="3.90.1150.10">
    <property type="entry name" value="Aspartate Aminotransferase, domain 1"/>
    <property type="match status" value="1"/>
</dbReference>
<accession>A0A3M8LER6</accession>
<feature type="binding site" evidence="10">
    <location>
        <position position="132"/>
    </location>
    <ligand>
        <name>(6S)-5,6,7,8-tetrahydrofolate</name>
        <dbReference type="ChEBI" id="CHEBI:57453"/>
    </ligand>
</feature>
<sequence>MFEETPVSTQQTSTFNEPLEVVDPEIAAVLEQELGRQRDYLEMIASENFVPRAVLQSQGSVLTNKYAEGYPGRRYYGGCEFVDIAEQLAIDRAKSLFGAAYANVQPHSGASANAAVLSALATPGDTILGLELAHGGHLTHGMKLNFSGKLYNPVTYGVDPESFLVDMNVVREKAREHKPTVIIAGWSAYPRQLDFAAFREIADEVGAKLWVDMAHFAGLVAAGLHPSPVPYADVVSSTVHKTLAGPRSGFILSRDMELAKKLNSNVFPGQQGGPLMHVIAAKATAFKLAATEEFKDRQERTVRGASILASRLTAEDSKAGGVDVLTGGTDVHLVLADLRHSDINGQQAEDLLHDVGITVNRNAVPFDPRPPMVTSGLRIGTPALATRGFGDAEFTEVSDVIAEALKPGADTAALRTRVKALTDAFPLYPGLVQ</sequence>
<evidence type="ECO:0000313" key="14">
    <source>
        <dbReference type="Proteomes" id="UP000279859"/>
    </source>
</evidence>
<comment type="caution">
    <text evidence="13">The sequence shown here is derived from an EMBL/GenBank/DDBJ whole genome shotgun (WGS) entry which is preliminary data.</text>
</comment>
<dbReference type="SUPFAM" id="SSF53383">
    <property type="entry name" value="PLP-dependent transferases"/>
    <property type="match status" value="1"/>
</dbReference>
<dbReference type="InterPro" id="IPR039429">
    <property type="entry name" value="SHMT-like_dom"/>
</dbReference>
<comment type="cofactor">
    <cofactor evidence="1 10 11">
        <name>pyridoxal 5'-phosphate</name>
        <dbReference type="ChEBI" id="CHEBI:597326"/>
    </cofactor>
</comment>
<evidence type="ECO:0000256" key="4">
    <source>
        <dbReference type="ARBA" id="ARBA00011738"/>
    </source>
</evidence>